<evidence type="ECO:0000256" key="3">
    <source>
        <dbReference type="ARBA" id="ARBA00022729"/>
    </source>
</evidence>
<evidence type="ECO:0000256" key="12">
    <source>
        <dbReference type="SAM" id="Phobius"/>
    </source>
</evidence>
<gene>
    <name evidence="15" type="primary">FGFRL1</name>
    <name evidence="15" type="ORF">AWC38_SpisGene4126</name>
</gene>
<reference evidence="16" key="1">
    <citation type="journal article" date="2017" name="bioRxiv">
        <title>Comparative analysis of the genomes of Stylophora pistillata and Acropora digitifera provides evidence for extensive differences between species of corals.</title>
        <authorList>
            <person name="Voolstra C.R."/>
            <person name="Li Y."/>
            <person name="Liew Y.J."/>
            <person name="Baumgarten S."/>
            <person name="Zoccola D."/>
            <person name="Flot J.-F."/>
            <person name="Tambutte S."/>
            <person name="Allemand D."/>
            <person name="Aranda M."/>
        </authorList>
    </citation>
    <scope>NUCLEOTIDE SEQUENCE [LARGE SCALE GENOMIC DNA]</scope>
</reference>
<comment type="subcellular location">
    <subcellularLocation>
        <location evidence="1">Membrane</location>
        <topology evidence="1">Single-pass membrane protein</topology>
    </subcellularLocation>
</comment>
<evidence type="ECO:0000256" key="7">
    <source>
        <dbReference type="ARBA" id="ARBA00023157"/>
    </source>
</evidence>
<dbReference type="InterPro" id="IPR003599">
    <property type="entry name" value="Ig_sub"/>
</dbReference>
<dbReference type="InterPro" id="IPR036179">
    <property type="entry name" value="Ig-like_dom_sf"/>
</dbReference>
<dbReference type="PROSITE" id="PS50835">
    <property type="entry name" value="IG_LIKE"/>
    <property type="match status" value="3"/>
</dbReference>
<keyword evidence="2 12" id="KW-0812">Transmembrane</keyword>
<dbReference type="InterPro" id="IPR013098">
    <property type="entry name" value="Ig_I-set"/>
</dbReference>
<evidence type="ECO:0000256" key="5">
    <source>
        <dbReference type="ARBA" id="ARBA00022989"/>
    </source>
</evidence>
<feature type="chain" id="PRO_5013196940" evidence="13">
    <location>
        <begin position="22"/>
        <end position="615"/>
    </location>
</feature>
<evidence type="ECO:0000313" key="16">
    <source>
        <dbReference type="Proteomes" id="UP000225706"/>
    </source>
</evidence>
<feature type="domain" description="Ig-like" evidence="14">
    <location>
        <begin position="180"/>
        <end position="267"/>
    </location>
</feature>
<evidence type="ECO:0000256" key="9">
    <source>
        <dbReference type="ARBA" id="ARBA00023180"/>
    </source>
</evidence>
<dbReference type="EMBL" id="LSMT01000041">
    <property type="protein sequence ID" value="PFX31034.1"/>
    <property type="molecule type" value="Genomic_DNA"/>
</dbReference>
<keyword evidence="8 15" id="KW-0675">Receptor</keyword>
<dbReference type="InterPro" id="IPR050958">
    <property type="entry name" value="Cell_Adh-Cytoskel_Orgn"/>
</dbReference>
<dbReference type="SMART" id="SM00408">
    <property type="entry name" value="IGc2"/>
    <property type="match status" value="3"/>
</dbReference>
<evidence type="ECO:0000256" key="6">
    <source>
        <dbReference type="ARBA" id="ARBA00023136"/>
    </source>
</evidence>
<dbReference type="SUPFAM" id="SSF48726">
    <property type="entry name" value="Immunoglobulin"/>
    <property type="match status" value="3"/>
</dbReference>
<sequence length="615" mass="69920">MWYTKTVSLEFILFLFVVVHCKDPPVLLAPVKSQYTVHEGRNVKLRCKFSGTKDPPENRTLTAWRKLPEGPYITNQLPRFKKRLQYLKIKKVEPSDEGVYACIAYNSFGKIKQEIRLVVRGSNTNVTTDSGKTPSPIPITPVLEITAREPPIKSTTDRPMRISVGGPSQKPLPLIDEYPPKFKVPRNRILEYVKGHPIRLKCHATGAAPLNVTWAKNGKPLSRNHRSHLKSKGWVLSFKELTNDDTGTYSCIVRNAYGSIDKTFDVKVIESKNEVRFPPEEKPKILRNVLKNETAMEGEDVTFVCSAVAKSHPDFHLLKWKPPRNVSNDTDPFDFVDFRKSKYQEIRESAKQHVGNRKLYTHRFIVRNVMLADEARYTCVVGNSAGFVSQNVFLIVTTHDDEGVVHGGIGSQSTKTKSPRKYPAPQEDNEIYMEEVPLAALIGVPIAVLILLTGTIVWCYFMTRRHHARQHWANDVDNSPKTTDLSSKKDSQSELYAPKKAMEEMRNVSFNVYVDCPNDRVSHTKQQSRAHKKTVLPHEKCNSSRVKCDSSRVKYNSTHQKCTKLKDPPLDGLIVHNEPSRTHSNRTNHRKCHEEHEPARNEPGGFKSEIKCSGV</sequence>
<evidence type="ECO:0000256" key="11">
    <source>
        <dbReference type="SAM" id="MobiDB-lite"/>
    </source>
</evidence>
<evidence type="ECO:0000313" key="15">
    <source>
        <dbReference type="EMBL" id="PFX31034.1"/>
    </source>
</evidence>
<protein>
    <submittedName>
        <fullName evidence="15">Fibroblast growth factor receptor-like 1</fullName>
    </submittedName>
</protein>
<dbReference type="Pfam" id="PF07679">
    <property type="entry name" value="I-set"/>
    <property type="match status" value="3"/>
</dbReference>
<dbReference type="STRING" id="50429.A0A2B4SK18"/>
<dbReference type="Gene3D" id="2.60.40.10">
    <property type="entry name" value="Immunoglobulins"/>
    <property type="match status" value="3"/>
</dbReference>
<proteinExistence type="predicted"/>
<evidence type="ECO:0000256" key="4">
    <source>
        <dbReference type="ARBA" id="ARBA00022737"/>
    </source>
</evidence>
<feature type="region of interest" description="Disordered" evidence="11">
    <location>
        <begin position="569"/>
        <end position="615"/>
    </location>
</feature>
<dbReference type="OrthoDB" id="6244905at2759"/>
<dbReference type="SMART" id="SM00409">
    <property type="entry name" value="IG"/>
    <property type="match status" value="3"/>
</dbReference>
<feature type="region of interest" description="Disordered" evidence="11">
    <location>
        <begin position="474"/>
        <end position="496"/>
    </location>
</feature>
<feature type="transmembrane region" description="Helical" evidence="12">
    <location>
        <begin position="438"/>
        <end position="461"/>
    </location>
</feature>
<keyword evidence="4" id="KW-0677">Repeat</keyword>
<dbReference type="GO" id="GO:0007156">
    <property type="term" value="P:homophilic cell adhesion via plasma membrane adhesion molecules"/>
    <property type="evidence" value="ECO:0007669"/>
    <property type="project" value="TreeGrafter"/>
</dbReference>
<keyword evidence="10" id="KW-0393">Immunoglobulin domain</keyword>
<dbReference type="InterPro" id="IPR007110">
    <property type="entry name" value="Ig-like_dom"/>
</dbReference>
<feature type="domain" description="Ig-like" evidence="14">
    <location>
        <begin position="283"/>
        <end position="395"/>
    </location>
</feature>
<feature type="domain" description="Ig-like" evidence="14">
    <location>
        <begin position="24"/>
        <end position="118"/>
    </location>
</feature>
<feature type="signal peptide" evidence="13">
    <location>
        <begin position="1"/>
        <end position="21"/>
    </location>
</feature>
<dbReference type="InterPro" id="IPR003598">
    <property type="entry name" value="Ig_sub2"/>
</dbReference>
<evidence type="ECO:0000256" key="13">
    <source>
        <dbReference type="SAM" id="SignalP"/>
    </source>
</evidence>
<feature type="region of interest" description="Disordered" evidence="11">
    <location>
        <begin position="406"/>
        <end position="425"/>
    </location>
</feature>
<evidence type="ECO:0000256" key="10">
    <source>
        <dbReference type="ARBA" id="ARBA00023319"/>
    </source>
</evidence>
<keyword evidence="6 12" id="KW-0472">Membrane</keyword>
<keyword evidence="7" id="KW-1015">Disulfide bond</keyword>
<dbReference type="PANTHER" id="PTHR45080">
    <property type="entry name" value="CONTACTIN 5"/>
    <property type="match status" value="1"/>
</dbReference>
<comment type="caution">
    <text evidence="15">The sequence shown here is derived from an EMBL/GenBank/DDBJ whole genome shotgun (WGS) entry which is preliminary data.</text>
</comment>
<evidence type="ECO:0000256" key="2">
    <source>
        <dbReference type="ARBA" id="ARBA00022692"/>
    </source>
</evidence>
<keyword evidence="9" id="KW-0325">Glycoprotein</keyword>
<dbReference type="Proteomes" id="UP000225706">
    <property type="component" value="Unassembled WGS sequence"/>
</dbReference>
<evidence type="ECO:0000259" key="14">
    <source>
        <dbReference type="PROSITE" id="PS50835"/>
    </source>
</evidence>
<dbReference type="InterPro" id="IPR013783">
    <property type="entry name" value="Ig-like_fold"/>
</dbReference>
<evidence type="ECO:0000256" key="8">
    <source>
        <dbReference type="ARBA" id="ARBA00023170"/>
    </source>
</evidence>
<keyword evidence="3 13" id="KW-0732">Signal</keyword>
<dbReference type="FunFam" id="2.60.40.10:FF:000016">
    <property type="entry name" value="Fibroblast growth factor receptor"/>
    <property type="match status" value="1"/>
</dbReference>
<organism evidence="15 16">
    <name type="scientific">Stylophora pistillata</name>
    <name type="common">Smooth cauliflower coral</name>
    <dbReference type="NCBI Taxonomy" id="50429"/>
    <lineage>
        <taxon>Eukaryota</taxon>
        <taxon>Metazoa</taxon>
        <taxon>Cnidaria</taxon>
        <taxon>Anthozoa</taxon>
        <taxon>Hexacorallia</taxon>
        <taxon>Scleractinia</taxon>
        <taxon>Astrocoeniina</taxon>
        <taxon>Pocilloporidae</taxon>
        <taxon>Stylophora</taxon>
    </lineage>
</organism>
<keyword evidence="5 12" id="KW-1133">Transmembrane helix</keyword>
<dbReference type="AlphaFoldDB" id="A0A2B4SK18"/>
<keyword evidence="16" id="KW-1185">Reference proteome</keyword>
<name>A0A2B4SK18_STYPI</name>
<dbReference type="PANTHER" id="PTHR45080:SF8">
    <property type="entry name" value="IG-LIKE DOMAIN-CONTAINING PROTEIN"/>
    <property type="match status" value="1"/>
</dbReference>
<dbReference type="GO" id="GO:0005886">
    <property type="term" value="C:plasma membrane"/>
    <property type="evidence" value="ECO:0007669"/>
    <property type="project" value="TreeGrafter"/>
</dbReference>
<accession>A0A2B4SK18</accession>
<evidence type="ECO:0000256" key="1">
    <source>
        <dbReference type="ARBA" id="ARBA00004167"/>
    </source>
</evidence>
<feature type="compositionally biased region" description="Polar residues" evidence="11">
    <location>
        <begin position="476"/>
        <end position="485"/>
    </location>
</feature>